<proteinExistence type="predicted"/>
<feature type="region of interest" description="Disordered" evidence="3">
    <location>
        <begin position="421"/>
        <end position="522"/>
    </location>
</feature>
<feature type="compositionally biased region" description="Polar residues" evidence="3">
    <location>
        <begin position="188"/>
        <end position="208"/>
    </location>
</feature>
<dbReference type="OrthoDB" id="785129at2759"/>
<gene>
    <name evidence="5" type="ORF">CKAN_01860200</name>
</gene>
<feature type="region of interest" description="Disordered" evidence="3">
    <location>
        <begin position="262"/>
        <end position="349"/>
    </location>
</feature>
<feature type="compositionally biased region" description="Polar residues" evidence="3">
    <location>
        <begin position="90"/>
        <end position="102"/>
    </location>
</feature>
<protein>
    <submittedName>
        <fullName evidence="5">Mediator of RNA polymerase II transcription subunit 15a isoform X1</fullName>
    </submittedName>
</protein>
<dbReference type="PANTHER" id="PTHR33137">
    <property type="entry name" value="MEDIATOR OF RNA POLYMERASE II TRANSCRIPTION SUBUNIT 15A-RELATED"/>
    <property type="match status" value="1"/>
</dbReference>
<keyword evidence="6" id="KW-1185">Reference proteome</keyword>
<feature type="compositionally biased region" description="Polar residues" evidence="3">
    <location>
        <begin position="109"/>
        <end position="123"/>
    </location>
</feature>
<feature type="compositionally biased region" description="Low complexity" evidence="3">
    <location>
        <begin position="209"/>
        <end position="232"/>
    </location>
</feature>
<feature type="compositionally biased region" description="Low complexity" evidence="3">
    <location>
        <begin position="421"/>
        <end position="452"/>
    </location>
</feature>
<feature type="compositionally biased region" description="Polar residues" evidence="3">
    <location>
        <begin position="287"/>
        <end position="317"/>
    </location>
</feature>
<dbReference type="Gene3D" id="1.10.246.20">
    <property type="entry name" value="Coactivator CBP, KIX domain"/>
    <property type="match status" value="1"/>
</dbReference>
<dbReference type="GO" id="GO:0005634">
    <property type="term" value="C:nucleus"/>
    <property type="evidence" value="ECO:0007669"/>
    <property type="project" value="UniProtKB-SubCell"/>
</dbReference>
<evidence type="ECO:0000256" key="1">
    <source>
        <dbReference type="ARBA" id="ARBA00004123"/>
    </source>
</evidence>
<evidence type="ECO:0000256" key="3">
    <source>
        <dbReference type="SAM" id="MobiDB-lite"/>
    </source>
</evidence>
<feature type="compositionally biased region" description="Low complexity" evidence="3">
    <location>
        <begin position="321"/>
        <end position="342"/>
    </location>
</feature>
<feature type="region of interest" description="Disordered" evidence="3">
    <location>
        <begin position="188"/>
        <end position="232"/>
    </location>
</feature>
<keyword evidence="2" id="KW-0539">Nucleus</keyword>
<feature type="compositionally biased region" description="Low complexity" evidence="3">
    <location>
        <begin position="262"/>
        <end position="286"/>
    </location>
</feature>
<dbReference type="InterPro" id="IPR036529">
    <property type="entry name" value="KIX_dom_sf"/>
</dbReference>
<dbReference type="Proteomes" id="UP000283530">
    <property type="component" value="Unassembled WGS sequence"/>
</dbReference>
<comment type="caution">
    <text evidence="5">The sequence shown here is derived from an EMBL/GenBank/DDBJ whole genome shotgun (WGS) entry which is preliminary data.</text>
</comment>
<dbReference type="Pfam" id="PF16987">
    <property type="entry name" value="KIX_2"/>
    <property type="match status" value="1"/>
</dbReference>
<dbReference type="STRING" id="337451.A0A3S3QRX7"/>
<comment type="subcellular location">
    <subcellularLocation>
        <location evidence="1">Nucleus</location>
    </subcellularLocation>
</comment>
<dbReference type="InterPro" id="IPR044661">
    <property type="entry name" value="MED15a/b/c-like"/>
</dbReference>
<sequence>MDANNNNDNMDSSVDWRTQLQPNYRPRIIEKLLETLKRHILASPEELVGVASKLEEKIYSVAANRHDYLRKISLKMMTLDSKSLNGADNSIPSNYVGNQNPSDPAIQGLHSQLCNPGQSLPMGNQSQPRQQLLPQNLQNAIASSSVQSPSSLQTALSSMTGLTQTAMSNVVSQNSNLQAMSGISQNSINNSVGQGVPSNMFSNAQSHMQGRQHSQQVLSQQQQQQSQNPQQFYQHHTVNQKLQQGIMQPPLLQSHMHQHPSLLQPNQMQPSQQSHMQMSSTLQSSQATFKQIQPSMVQSAPQSSLIQNQQSSVQQPRPSGLQQHQQSVLRQQQPHQPSVHQQTSVLHQQQTPINQQPILPSQQQQQLVAQEYSATNMQQNQLLAQQNSILDMKHQQHQQKMMLSQQNNLSNVQQQQLFNQQNKNLHQQQQLSQQSNFSGQQQQQQQHLIGSQPGLGASSMQQRQHPENILQQTKGAAQQQPQQTSSALLPSQGQQSQSQPVQQLSSQSQPVQLQQHQHTLQQRIQTSASLDFTAQAGQPGAADLQEEIYQKIKSMKELYLPELTELHQKITMRCQQLEALPQHPKQTDAIEKLKSFKISLDRMISFLQFPKSSILPTYKEKLPQLEKQIINYLAKNGCTKPAASQQPGHQQLQQSVGQPHLLMQQPQSQIHQLQQQENQVSPMQPMSMQDSMTSMQTTAVSSLQSGSMPLSNYMGVPATQQNMINSLQTSSNLESTVGHTLRSLPQGALGSLQQNTINAPHKTNTGTLSHSTMNQLQPSVNSLPLNSSILQQHLKQQQQEHQLMQSQQLKQQCQQQQQRHLFQFIQQQHKQQVFQRQQQPQMQQRFQQQQLYQQQKQLQAQQIPQLHQMNEVNELKVRPGAGIKSELFPQPHHAGQRQTTYQQQLKTGSPFSVSSPQLLQAASPQLSQHSSPQIDQQNLHTAPSKVGTPLQSANSPLIGTSPSTPSAPSPIPGDSEKQSCFISSTPNARNTGHQQGAHGPTQAQSLSIGTPGISASPLLEEFTSLDGNQGNVPSNLSGKSSTMEQPLERLIKVVRSISLKAFSSSVIDIGSVVSMIDTIAGSAPGNGSRAAAGEDLVAMTKGHLQARNFISHDGSCTTKKKRLRASAMPLHAVSSACSANDSFESDLENSELESTATTRIRRHRAEVNNALLQEVREINQRLIDTNIEISDEDVDSIASAAEGEGTIVKCSFNALAATSNLKSQYASAQIFPILPLRLFVPANYPNCSPIILDKLPKEPSKEFGDLSVKARLRFSISLRGLLQPMSLGEMTQTWDDCARMVIAEYAQQSGGGSFSSRYGTWENCVRA</sequence>
<dbReference type="GO" id="GO:0003713">
    <property type="term" value="F:transcription coactivator activity"/>
    <property type="evidence" value="ECO:0007669"/>
    <property type="project" value="InterPro"/>
</dbReference>
<accession>A0A3S3QRX7</accession>
<dbReference type="PANTHER" id="PTHR33137:SF4">
    <property type="entry name" value="MEDIATOR OF RNA POLYMERASE II TRANSCRIPTION SUBUNIT 15A-RELATED"/>
    <property type="match status" value="1"/>
</dbReference>
<dbReference type="GO" id="GO:0031490">
    <property type="term" value="F:chromatin DNA binding"/>
    <property type="evidence" value="ECO:0007669"/>
    <property type="project" value="InterPro"/>
</dbReference>
<name>A0A3S3QRX7_9MAGN</name>
<organism evidence="5 6">
    <name type="scientific">Cinnamomum micranthum f. kanehirae</name>
    <dbReference type="NCBI Taxonomy" id="337451"/>
    <lineage>
        <taxon>Eukaryota</taxon>
        <taxon>Viridiplantae</taxon>
        <taxon>Streptophyta</taxon>
        <taxon>Embryophyta</taxon>
        <taxon>Tracheophyta</taxon>
        <taxon>Spermatophyta</taxon>
        <taxon>Magnoliopsida</taxon>
        <taxon>Magnoliidae</taxon>
        <taxon>Laurales</taxon>
        <taxon>Lauraceae</taxon>
        <taxon>Cinnamomum</taxon>
    </lineage>
</organism>
<feature type="compositionally biased region" description="Polar residues" evidence="3">
    <location>
        <begin position="1025"/>
        <end position="1043"/>
    </location>
</feature>
<feature type="domain" description="Mediator complex subunit 15 KIX" evidence="4">
    <location>
        <begin position="14"/>
        <end position="89"/>
    </location>
</feature>
<feature type="region of interest" description="Disordered" evidence="3">
    <location>
        <begin position="90"/>
        <end position="128"/>
    </location>
</feature>
<reference evidence="5 6" key="1">
    <citation type="journal article" date="2019" name="Nat. Plants">
        <title>Stout camphor tree genome fills gaps in understanding of flowering plant genome evolution.</title>
        <authorList>
            <person name="Chaw S.M."/>
            <person name="Liu Y.C."/>
            <person name="Wu Y.W."/>
            <person name="Wang H.Y."/>
            <person name="Lin C.I."/>
            <person name="Wu C.S."/>
            <person name="Ke H.M."/>
            <person name="Chang L.Y."/>
            <person name="Hsu C.Y."/>
            <person name="Yang H.T."/>
            <person name="Sudianto E."/>
            <person name="Hsu M.H."/>
            <person name="Wu K.P."/>
            <person name="Wang L.N."/>
            <person name="Leebens-Mack J.H."/>
            <person name="Tsai I.J."/>
        </authorList>
    </citation>
    <scope>NUCLEOTIDE SEQUENCE [LARGE SCALE GENOMIC DNA]</scope>
    <source>
        <strain evidence="6">cv. Chaw 1501</strain>
        <tissue evidence="5">Young leaves</tissue>
    </source>
</reference>
<evidence type="ECO:0000313" key="6">
    <source>
        <dbReference type="Proteomes" id="UP000283530"/>
    </source>
</evidence>
<feature type="compositionally biased region" description="Low complexity" evidence="3">
    <location>
        <begin position="914"/>
        <end position="933"/>
    </location>
</feature>
<feature type="compositionally biased region" description="Polar residues" evidence="3">
    <location>
        <begin position="978"/>
        <end position="994"/>
    </location>
</feature>
<evidence type="ECO:0000313" key="5">
    <source>
        <dbReference type="EMBL" id="RWR89541.1"/>
    </source>
</evidence>
<evidence type="ECO:0000259" key="4">
    <source>
        <dbReference type="Pfam" id="PF16987"/>
    </source>
</evidence>
<evidence type="ECO:0000256" key="2">
    <source>
        <dbReference type="ARBA" id="ARBA00023242"/>
    </source>
</evidence>
<feature type="compositionally biased region" description="Low complexity" evidence="3">
    <location>
        <begin position="470"/>
        <end position="522"/>
    </location>
</feature>
<feature type="compositionally biased region" description="Polar residues" evidence="3">
    <location>
        <begin position="896"/>
        <end position="913"/>
    </location>
</feature>
<dbReference type="EMBL" id="QPKB01000007">
    <property type="protein sequence ID" value="RWR89541.1"/>
    <property type="molecule type" value="Genomic_DNA"/>
</dbReference>
<feature type="region of interest" description="Disordered" evidence="3">
    <location>
        <begin position="884"/>
        <end position="1043"/>
    </location>
</feature>
<dbReference type="InterPro" id="IPR036546">
    <property type="entry name" value="MED15_KIX"/>
</dbReference>